<dbReference type="InterPro" id="IPR036236">
    <property type="entry name" value="Znf_C2H2_sf"/>
</dbReference>
<feature type="non-terminal residue" evidence="15">
    <location>
        <position position="1"/>
    </location>
</feature>
<dbReference type="GO" id="GO:0008270">
    <property type="term" value="F:zinc ion binding"/>
    <property type="evidence" value="ECO:0007669"/>
    <property type="project" value="UniProtKB-KW"/>
</dbReference>
<comment type="similarity">
    <text evidence="2">Belongs to the krueppel C2H2-type zinc-finger protein family.</text>
</comment>
<dbReference type="SMART" id="SM00355">
    <property type="entry name" value="ZnF_C2H2"/>
    <property type="match status" value="1"/>
</dbReference>
<name>A0AAV2QRS9_MEGNR</name>
<evidence type="ECO:0000313" key="16">
    <source>
        <dbReference type="Proteomes" id="UP001497623"/>
    </source>
</evidence>
<evidence type="ECO:0000256" key="4">
    <source>
        <dbReference type="ARBA" id="ARBA00022723"/>
    </source>
</evidence>
<evidence type="ECO:0000256" key="12">
    <source>
        <dbReference type="PROSITE-ProRule" id="PRU00042"/>
    </source>
</evidence>
<evidence type="ECO:0000256" key="1">
    <source>
        <dbReference type="ARBA" id="ARBA00004123"/>
    </source>
</evidence>
<dbReference type="PANTHER" id="PTHR24394">
    <property type="entry name" value="ZINC FINGER PROTEIN"/>
    <property type="match status" value="1"/>
</dbReference>
<sequence>TESKYLNRHISIHTGEKPYQCSHCNKSFRIKSNIKRHTRIHAGEKPYQCSQSDNISTEKQRVKRQRHYSHTVKEKLVDSKTSVTHSLSDSKVEVNIEQTNCKSSETDNFIEPKIEVKEELIDTHDE</sequence>
<evidence type="ECO:0000259" key="14">
    <source>
        <dbReference type="PROSITE" id="PS50157"/>
    </source>
</evidence>
<keyword evidence="8" id="KW-0238">DNA-binding</keyword>
<comment type="function">
    <text evidence="11">Krueppel is a gap class segmentation protein.</text>
</comment>
<dbReference type="SUPFAM" id="SSF57667">
    <property type="entry name" value="beta-beta-alpha zinc fingers"/>
    <property type="match status" value="1"/>
</dbReference>
<comment type="subcellular location">
    <subcellularLocation>
        <location evidence="1">Nucleus</location>
    </subcellularLocation>
</comment>
<evidence type="ECO:0000313" key="15">
    <source>
        <dbReference type="EMBL" id="CAL4097614.1"/>
    </source>
</evidence>
<organism evidence="15 16">
    <name type="scientific">Meganyctiphanes norvegica</name>
    <name type="common">Northern krill</name>
    <name type="synonym">Thysanopoda norvegica</name>
    <dbReference type="NCBI Taxonomy" id="48144"/>
    <lineage>
        <taxon>Eukaryota</taxon>
        <taxon>Metazoa</taxon>
        <taxon>Ecdysozoa</taxon>
        <taxon>Arthropoda</taxon>
        <taxon>Crustacea</taxon>
        <taxon>Multicrustacea</taxon>
        <taxon>Malacostraca</taxon>
        <taxon>Eumalacostraca</taxon>
        <taxon>Eucarida</taxon>
        <taxon>Euphausiacea</taxon>
        <taxon>Euphausiidae</taxon>
        <taxon>Meganyctiphanes</taxon>
    </lineage>
</organism>
<feature type="region of interest" description="Disordered" evidence="13">
    <location>
        <begin position="46"/>
        <end position="69"/>
    </location>
</feature>
<dbReference type="Proteomes" id="UP001497623">
    <property type="component" value="Unassembled WGS sequence"/>
</dbReference>
<feature type="domain" description="C2H2-type" evidence="14">
    <location>
        <begin position="19"/>
        <end position="46"/>
    </location>
</feature>
<proteinExistence type="inferred from homology"/>
<reference evidence="15 16" key="1">
    <citation type="submission" date="2024-05" db="EMBL/GenBank/DDBJ databases">
        <authorList>
            <person name="Wallberg A."/>
        </authorList>
    </citation>
    <scope>NUCLEOTIDE SEQUENCE [LARGE SCALE GENOMIC DNA]</scope>
</reference>
<accession>A0AAV2QRS9</accession>
<dbReference type="PROSITE" id="PS50157">
    <property type="entry name" value="ZINC_FINGER_C2H2_2"/>
    <property type="match status" value="1"/>
</dbReference>
<dbReference type="EMBL" id="CAXKWB010010335">
    <property type="protein sequence ID" value="CAL4097614.1"/>
    <property type="molecule type" value="Genomic_DNA"/>
</dbReference>
<dbReference type="InterPro" id="IPR013087">
    <property type="entry name" value="Znf_C2H2_type"/>
</dbReference>
<evidence type="ECO:0000256" key="13">
    <source>
        <dbReference type="SAM" id="MobiDB-lite"/>
    </source>
</evidence>
<evidence type="ECO:0000256" key="5">
    <source>
        <dbReference type="ARBA" id="ARBA00022737"/>
    </source>
</evidence>
<evidence type="ECO:0000256" key="9">
    <source>
        <dbReference type="ARBA" id="ARBA00023242"/>
    </source>
</evidence>
<dbReference type="GO" id="GO:0000981">
    <property type="term" value="F:DNA-binding transcription factor activity, RNA polymerase II-specific"/>
    <property type="evidence" value="ECO:0007669"/>
    <property type="project" value="TreeGrafter"/>
</dbReference>
<dbReference type="AlphaFoldDB" id="A0AAV2QRS9"/>
<evidence type="ECO:0000256" key="6">
    <source>
        <dbReference type="ARBA" id="ARBA00022771"/>
    </source>
</evidence>
<protein>
    <recommendedName>
        <fullName evidence="10">Protein krueppel</fullName>
    </recommendedName>
</protein>
<comment type="caution">
    <text evidence="15">The sequence shown here is derived from an EMBL/GenBank/DDBJ whole genome shotgun (WGS) entry which is preliminary data.</text>
</comment>
<keyword evidence="9" id="KW-0539">Nucleus</keyword>
<evidence type="ECO:0000256" key="7">
    <source>
        <dbReference type="ARBA" id="ARBA00022833"/>
    </source>
</evidence>
<dbReference type="FunFam" id="3.30.160.60:FF:001954">
    <property type="entry name" value="Zinc finger protein 787"/>
    <property type="match status" value="1"/>
</dbReference>
<keyword evidence="7" id="KW-0862">Zinc</keyword>
<evidence type="ECO:0000256" key="3">
    <source>
        <dbReference type="ARBA" id="ARBA00022492"/>
    </source>
</evidence>
<gene>
    <name evidence="15" type="ORF">MNOR_LOCUS16032</name>
</gene>
<dbReference type="GO" id="GO:0005634">
    <property type="term" value="C:nucleus"/>
    <property type="evidence" value="ECO:0007669"/>
    <property type="project" value="UniProtKB-SubCell"/>
</dbReference>
<evidence type="ECO:0000256" key="10">
    <source>
        <dbReference type="ARBA" id="ARBA00023843"/>
    </source>
</evidence>
<evidence type="ECO:0000256" key="11">
    <source>
        <dbReference type="ARBA" id="ARBA00053345"/>
    </source>
</evidence>
<feature type="compositionally biased region" description="Polar residues" evidence="13">
    <location>
        <begin position="48"/>
        <end position="57"/>
    </location>
</feature>
<dbReference type="PANTHER" id="PTHR24394:SF29">
    <property type="entry name" value="MYONEURIN"/>
    <property type="match status" value="1"/>
</dbReference>
<keyword evidence="3" id="KW-0217">Developmental protein</keyword>
<dbReference type="GO" id="GO:0003677">
    <property type="term" value="F:DNA binding"/>
    <property type="evidence" value="ECO:0007669"/>
    <property type="project" value="UniProtKB-KW"/>
</dbReference>
<dbReference type="GO" id="GO:0035282">
    <property type="term" value="P:segmentation"/>
    <property type="evidence" value="ECO:0007669"/>
    <property type="project" value="UniProtKB-KW"/>
</dbReference>
<keyword evidence="6 12" id="KW-0863">Zinc-finger</keyword>
<keyword evidence="5" id="KW-0677">Repeat</keyword>
<keyword evidence="3" id="KW-0302">Gap protein</keyword>
<keyword evidence="16" id="KW-1185">Reference proteome</keyword>
<evidence type="ECO:0000256" key="2">
    <source>
        <dbReference type="ARBA" id="ARBA00006991"/>
    </source>
</evidence>
<keyword evidence="4" id="KW-0479">Metal-binding</keyword>
<dbReference type="PROSITE" id="PS00028">
    <property type="entry name" value="ZINC_FINGER_C2H2_1"/>
    <property type="match status" value="1"/>
</dbReference>
<evidence type="ECO:0000256" key="8">
    <source>
        <dbReference type="ARBA" id="ARBA00023125"/>
    </source>
</evidence>
<dbReference type="Gene3D" id="3.30.160.60">
    <property type="entry name" value="Classic Zinc Finger"/>
    <property type="match status" value="2"/>
</dbReference>